<sequence>LLETCPPSFVGELCQFQDPCHPGRCLNGGTCFPQLFHPSEPPIYTCSCPPGFTGDECQGAVGDPCFPSPCQKRGTCQRLPSAQYRCLCMEGWTGRNCQLMDFCPTNPCANGGTCLLTYPHIVCQCRPGFDGHTCQHDINECYRDPRPCANGGTCLNSLGSFRCLCPPGFSGPQCQHRAGPCSAGLCLHGGTCRPLAGGYHGCLCPPGAQRGLGMDWELGAWGLS</sequence>
<keyword evidence="8 10" id="KW-1015">Disulfide bond</keyword>
<keyword evidence="7" id="KW-0472">Membrane</keyword>
<dbReference type="InterPro" id="IPR013032">
    <property type="entry name" value="EGF-like_CS"/>
</dbReference>
<reference evidence="12" key="2">
    <citation type="submission" date="2025-09" db="UniProtKB">
        <authorList>
            <consortium name="Ensembl"/>
        </authorList>
    </citation>
    <scope>IDENTIFICATION</scope>
</reference>
<dbReference type="Pfam" id="PF12661">
    <property type="entry name" value="hEGF"/>
    <property type="match status" value="1"/>
</dbReference>
<organism evidence="12 13">
    <name type="scientific">Chelonoidis abingdonii</name>
    <name type="common">Abingdon island giant tortoise</name>
    <name type="synonym">Testudo abingdonii</name>
    <dbReference type="NCBI Taxonomy" id="106734"/>
    <lineage>
        <taxon>Eukaryota</taxon>
        <taxon>Metazoa</taxon>
        <taxon>Chordata</taxon>
        <taxon>Craniata</taxon>
        <taxon>Vertebrata</taxon>
        <taxon>Euteleostomi</taxon>
        <taxon>Archelosauria</taxon>
        <taxon>Testudinata</taxon>
        <taxon>Testudines</taxon>
        <taxon>Cryptodira</taxon>
        <taxon>Durocryptodira</taxon>
        <taxon>Testudinoidea</taxon>
        <taxon>Testudinidae</taxon>
        <taxon>Chelonoidis</taxon>
    </lineage>
</organism>
<feature type="domain" description="EGF-like" evidence="11">
    <location>
        <begin position="61"/>
        <end position="98"/>
    </location>
</feature>
<dbReference type="Pfam" id="PF07645">
    <property type="entry name" value="EGF_CA"/>
    <property type="match status" value="1"/>
</dbReference>
<evidence type="ECO:0000256" key="9">
    <source>
        <dbReference type="ARBA" id="ARBA00023180"/>
    </source>
</evidence>
<keyword evidence="13" id="KW-1185">Reference proteome</keyword>
<name>A0A8C0GSE7_CHEAB</name>
<dbReference type="PANTHER" id="PTHR24049:SF32">
    <property type="entry name" value="EGF-LIKE DOMAIN-CONTAINING PROTEIN"/>
    <property type="match status" value="1"/>
</dbReference>
<evidence type="ECO:0000256" key="2">
    <source>
        <dbReference type="ARBA" id="ARBA00022473"/>
    </source>
</evidence>
<dbReference type="Ensembl" id="ENSCABT00000014895.1">
    <property type="protein sequence ID" value="ENSCABP00000013573.1"/>
    <property type="gene ID" value="ENSCABG00000010186.1"/>
</dbReference>
<dbReference type="SUPFAM" id="SSF57196">
    <property type="entry name" value="EGF/Laminin"/>
    <property type="match status" value="4"/>
</dbReference>
<evidence type="ECO:0000256" key="8">
    <source>
        <dbReference type="ARBA" id="ARBA00023157"/>
    </source>
</evidence>
<dbReference type="Gene3D" id="2.10.25.10">
    <property type="entry name" value="Laminin"/>
    <property type="match status" value="4"/>
</dbReference>
<proteinExistence type="predicted"/>
<feature type="disulfide bond" evidence="10">
    <location>
        <begin position="125"/>
        <end position="134"/>
    </location>
</feature>
<keyword evidence="9" id="KW-0325">Glycoprotein</keyword>
<dbReference type="InterPro" id="IPR000152">
    <property type="entry name" value="EGF-type_Asp/Asn_hydroxyl_site"/>
</dbReference>
<evidence type="ECO:0000256" key="7">
    <source>
        <dbReference type="ARBA" id="ARBA00023136"/>
    </source>
</evidence>
<dbReference type="GO" id="GO:0048667">
    <property type="term" value="P:cell morphogenesis involved in neuron differentiation"/>
    <property type="evidence" value="ECO:0007669"/>
    <property type="project" value="UniProtKB-ARBA"/>
</dbReference>
<feature type="domain" description="EGF-like" evidence="11">
    <location>
        <begin position="137"/>
        <end position="175"/>
    </location>
</feature>
<evidence type="ECO:0000256" key="5">
    <source>
        <dbReference type="ARBA" id="ARBA00022729"/>
    </source>
</evidence>
<dbReference type="GO" id="GO:0043005">
    <property type="term" value="C:neuron projection"/>
    <property type="evidence" value="ECO:0007669"/>
    <property type="project" value="UniProtKB-ARBA"/>
</dbReference>
<dbReference type="GO" id="GO:0048646">
    <property type="term" value="P:anatomical structure formation involved in morphogenesis"/>
    <property type="evidence" value="ECO:0007669"/>
    <property type="project" value="UniProtKB-ARBA"/>
</dbReference>
<feature type="disulfide bond" evidence="10">
    <location>
        <begin position="88"/>
        <end position="97"/>
    </location>
</feature>
<feature type="domain" description="EGF-like" evidence="11">
    <location>
        <begin position="177"/>
        <end position="214"/>
    </location>
</feature>
<dbReference type="SMART" id="SM00181">
    <property type="entry name" value="EGF"/>
    <property type="match status" value="5"/>
</dbReference>
<dbReference type="SMART" id="SM00179">
    <property type="entry name" value="EGF_CA"/>
    <property type="match status" value="5"/>
</dbReference>
<evidence type="ECO:0000256" key="10">
    <source>
        <dbReference type="PROSITE-ProRule" id="PRU00076"/>
    </source>
</evidence>
<dbReference type="GO" id="GO:0005509">
    <property type="term" value="F:calcium ion binding"/>
    <property type="evidence" value="ECO:0007669"/>
    <property type="project" value="InterPro"/>
</dbReference>
<keyword evidence="5" id="KW-0732">Signal</keyword>
<dbReference type="Pfam" id="PF00008">
    <property type="entry name" value="EGF"/>
    <property type="match status" value="3"/>
</dbReference>
<dbReference type="PROSITE" id="PS00010">
    <property type="entry name" value="ASX_HYDROXYL"/>
    <property type="match status" value="1"/>
</dbReference>
<dbReference type="OMA" id="GEINECA"/>
<dbReference type="PROSITE" id="PS50026">
    <property type="entry name" value="EGF_3"/>
    <property type="match status" value="5"/>
</dbReference>
<dbReference type="InterPro" id="IPR049883">
    <property type="entry name" value="NOTCH1_EGF-like"/>
</dbReference>
<dbReference type="GeneTree" id="ENSGT00980000198621"/>
<dbReference type="CDD" id="cd00054">
    <property type="entry name" value="EGF_CA"/>
    <property type="match status" value="2"/>
</dbReference>
<dbReference type="GO" id="GO:0016358">
    <property type="term" value="P:dendrite development"/>
    <property type="evidence" value="ECO:0007669"/>
    <property type="project" value="UniProtKB-ARBA"/>
</dbReference>
<dbReference type="InterPro" id="IPR001881">
    <property type="entry name" value="EGF-like_Ca-bd_dom"/>
</dbReference>
<evidence type="ECO:0000259" key="11">
    <source>
        <dbReference type="PROSITE" id="PS50026"/>
    </source>
</evidence>
<dbReference type="PROSITE" id="PS00022">
    <property type="entry name" value="EGF_1"/>
    <property type="match status" value="4"/>
</dbReference>
<dbReference type="Proteomes" id="UP000694404">
    <property type="component" value="Unplaced"/>
</dbReference>
<dbReference type="PROSITE" id="PS01186">
    <property type="entry name" value="EGF_2"/>
    <property type="match status" value="4"/>
</dbReference>
<evidence type="ECO:0000256" key="1">
    <source>
        <dbReference type="ARBA" id="ARBA00004236"/>
    </source>
</evidence>
<dbReference type="GO" id="GO:0005886">
    <property type="term" value="C:plasma membrane"/>
    <property type="evidence" value="ECO:0007669"/>
    <property type="project" value="UniProtKB-SubCell"/>
</dbReference>
<feature type="domain" description="EGF-like" evidence="11">
    <location>
        <begin position="99"/>
        <end position="135"/>
    </location>
</feature>
<evidence type="ECO:0000256" key="4">
    <source>
        <dbReference type="ARBA" id="ARBA00022536"/>
    </source>
</evidence>
<accession>A0A8C0GSE7</accession>
<feature type="disulfide bond" evidence="10">
    <location>
        <begin position="165"/>
        <end position="174"/>
    </location>
</feature>
<protein>
    <recommendedName>
        <fullName evidence="11">EGF-like domain-containing protein</fullName>
    </recommendedName>
</protein>
<dbReference type="FunFam" id="2.10.25.10:FF:000100">
    <property type="entry name" value="neurogenic locus notch homolog protein 3"/>
    <property type="match status" value="1"/>
</dbReference>
<evidence type="ECO:0000256" key="6">
    <source>
        <dbReference type="ARBA" id="ARBA00022737"/>
    </source>
</evidence>
<dbReference type="InterPro" id="IPR051022">
    <property type="entry name" value="Notch_Cell-Fate_Det"/>
</dbReference>
<dbReference type="InterPro" id="IPR018097">
    <property type="entry name" value="EGF_Ca-bd_CS"/>
</dbReference>
<dbReference type="AlphaFoldDB" id="A0A8C0GSE7"/>
<comment type="subcellular location">
    <subcellularLocation>
        <location evidence="1">Cell membrane</location>
    </subcellularLocation>
</comment>
<dbReference type="FunFam" id="2.10.25.10:FF:000172">
    <property type="entry name" value="FAT atypical cadherin 3"/>
    <property type="match status" value="1"/>
</dbReference>
<dbReference type="PROSITE" id="PS01187">
    <property type="entry name" value="EGF_CA"/>
    <property type="match status" value="1"/>
</dbReference>
<feature type="domain" description="EGF-like" evidence="11">
    <location>
        <begin position="16"/>
        <end position="58"/>
    </location>
</feature>
<dbReference type="GO" id="GO:0001764">
    <property type="term" value="P:neuron migration"/>
    <property type="evidence" value="ECO:0007669"/>
    <property type="project" value="UniProtKB-ARBA"/>
</dbReference>
<comment type="caution">
    <text evidence="10">Lacks conserved residue(s) required for the propagation of feature annotation.</text>
</comment>
<evidence type="ECO:0000313" key="13">
    <source>
        <dbReference type="Proteomes" id="UP000694404"/>
    </source>
</evidence>
<dbReference type="PANTHER" id="PTHR24049">
    <property type="entry name" value="CRUMBS FAMILY MEMBER"/>
    <property type="match status" value="1"/>
</dbReference>
<keyword evidence="3" id="KW-1003">Cell membrane</keyword>
<reference evidence="12" key="1">
    <citation type="submission" date="2025-08" db="UniProtKB">
        <authorList>
            <consortium name="Ensembl"/>
        </authorList>
    </citation>
    <scope>IDENTIFICATION</scope>
</reference>
<keyword evidence="6" id="KW-0677">Repeat</keyword>
<keyword evidence="2" id="KW-0217">Developmental protein</keyword>
<dbReference type="FunFam" id="2.10.25.10:FF:000260">
    <property type="entry name" value="Notch receptor 4"/>
    <property type="match status" value="1"/>
</dbReference>
<feature type="disulfide bond" evidence="10">
    <location>
        <begin position="48"/>
        <end position="57"/>
    </location>
</feature>
<dbReference type="InterPro" id="IPR000742">
    <property type="entry name" value="EGF"/>
</dbReference>
<keyword evidence="4 10" id="KW-0245">EGF-like domain</keyword>
<dbReference type="GO" id="GO:0009887">
    <property type="term" value="P:animal organ morphogenesis"/>
    <property type="evidence" value="ECO:0007669"/>
    <property type="project" value="UniProtKB-ARBA"/>
</dbReference>
<evidence type="ECO:0000256" key="3">
    <source>
        <dbReference type="ARBA" id="ARBA00022475"/>
    </source>
</evidence>
<evidence type="ECO:0000313" key="12">
    <source>
        <dbReference type="Ensembl" id="ENSCABP00000013573.1"/>
    </source>
</evidence>